<name>A0A841RP92_9BACI</name>
<comment type="caution">
    <text evidence="3">The sequence shown here is derived from an EMBL/GenBank/DDBJ whole genome shotgun (WGS) entry which is preliminary data.</text>
</comment>
<dbReference type="Gene3D" id="2.60.300.12">
    <property type="entry name" value="HesB-like domain"/>
    <property type="match status" value="1"/>
</dbReference>
<dbReference type="Proteomes" id="UP000572212">
    <property type="component" value="Unassembled WGS sequence"/>
</dbReference>
<dbReference type="PIRSF" id="PIRSF034852">
    <property type="entry name" value="UCP034852"/>
    <property type="match status" value="1"/>
</dbReference>
<dbReference type="InterPro" id="IPR035903">
    <property type="entry name" value="HesB-like_dom_sf"/>
</dbReference>
<proteinExistence type="inferred from homology"/>
<gene>
    <name evidence="3" type="ORF">GGQ92_001540</name>
</gene>
<dbReference type="SUPFAM" id="SSF89360">
    <property type="entry name" value="HesB-like domain"/>
    <property type="match status" value="1"/>
</dbReference>
<evidence type="ECO:0000259" key="2">
    <source>
        <dbReference type="Pfam" id="PF01521"/>
    </source>
</evidence>
<feature type="domain" description="Core" evidence="2">
    <location>
        <begin position="1"/>
        <end position="83"/>
    </location>
</feature>
<dbReference type="EMBL" id="JACHON010000004">
    <property type="protein sequence ID" value="MBB6512754.1"/>
    <property type="molecule type" value="Genomic_DNA"/>
</dbReference>
<evidence type="ECO:0000313" key="4">
    <source>
        <dbReference type="Proteomes" id="UP000572212"/>
    </source>
</evidence>
<dbReference type="InterPro" id="IPR008326">
    <property type="entry name" value="PdhI-like"/>
</dbReference>
<dbReference type="Pfam" id="PF01521">
    <property type="entry name" value="Fe-S_biosyn"/>
    <property type="match status" value="1"/>
</dbReference>
<dbReference type="InterPro" id="IPR000361">
    <property type="entry name" value="ATAP_core_dom"/>
</dbReference>
<evidence type="ECO:0000256" key="1">
    <source>
        <dbReference type="ARBA" id="ARBA00006718"/>
    </source>
</evidence>
<sequence>MEIKITDDALKWFKEEVELDEDSYIKFQAKYGGESEIHQGFSLAFEVNGEMEDPVTSVDKDGITFFIDANDAWYFDGYNLIVNYDEKLEEVSYKYEKEE</sequence>
<reference evidence="3 4" key="1">
    <citation type="submission" date="2020-08" db="EMBL/GenBank/DDBJ databases">
        <title>Genomic Encyclopedia of Type Strains, Phase IV (KMG-IV): sequencing the most valuable type-strain genomes for metagenomic binning, comparative biology and taxonomic classification.</title>
        <authorList>
            <person name="Goeker M."/>
        </authorList>
    </citation>
    <scope>NUCLEOTIDE SEQUENCE [LARGE SCALE GENOMIC DNA]</scope>
    <source>
        <strain evidence="3 4">DSM 11805</strain>
    </source>
</reference>
<dbReference type="AlphaFoldDB" id="A0A841RP92"/>
<accession>A0A841RP92</accession>
<comment type="similarity">
    <text evidence="1">Belongs to the HesB/IscA family.</text>
</comment>
<protein>
    <submittedName>
        <fullName evidence="3">Uncharacterized protein YneR</fullName>
    </submittedName>
</protein>
<dbReference type="RefSeq" id="WP_184246594.1">
    <property type="nucleotide sequence ID" value="NZ_BAAACU010000028.1"/>
</dbReference>
<evidence type="ECO:0000313" key="3">
    <source>
        <dbReference type="EMBL" id="MBB6512754.1"/>
    </source>
</evidence>
<organism evidence="3 4">
    <name type="scientific">Gracilibacillus halotolerans</name>
    <dbReference type="NCBI Taxonomy" id="74386"/>
    <lineage>
        <taxon>Bacteria</taxon>
        <taxon>Bacillati</taxon>
        <taxon>Bacillota</taxon>
        <taxon>Bacilli</taxon>
        <taxon>Bacillales</taxon>
        <taxon>Bacillaceae</taxon>
        <taxon>Gracilibacillus</taxon>
    </lineage>
</organism>
<keyword evidence="4" id="KW-1185">Reference proteome</keyword>